<sequence>MQNITSMQFARAANISRSRVWELIRSKKIKGRKYDGVYQIAIGELQKYKEAQAIHMKQRQEEEEDINLF</sequence>
<evidence type="ECO:0000313" key="1">
    <source>
        <dbReference type="EMBL" id="GAI19392.1"/>
    </source>
</evidence>
<gene>
    <name evidence="1" type="ORF">S06H3_36848</name>
</gene>
<dbReference type="AlphaFoldDB" id="X1LJ47"/>
<organism evidence="1">
    <name type="scientific">marine sediment metagenome</name>
    <dbReference type="NCBI Taxonomy" id="412755"/>
    <lineage>
        <taxon>unclassified sequences</taxon>
        <taxon>metagenomes</taxon>
        <taxon>ecological metagenomes</taxon>
    </lineage>
</organism>
<name>X1LJ47_9ZZZZ</name>
<comment type="caution">
    <text evidence="1">The sequence shown here is derived from an EMBL/GenBank/DDBJ whole genome shotgun (WGS) entry which is preliminary data.</text>
</comment>
<accession>X1LJ47</accession>
<reference evidence="1" key="1">
    <citation type="journal article" date="2014" name="Front. Microbiol.">
        <title>High frequency of phylogenetically diverse reductive dehalogenase-homologous genes in deep subseafloor sedimentary metagenomes.</title>
        <authorList>
            <person name="Kawai M."/>
            <person name="Futagami T."/>
            <person name="Toyoda A."/>
            <person name="Takaki Y."/>
            <person name="Nishi S."/>
            <person name="Hori S."/>
            <person name="Arai W."/>
            <person name="Tsubouchi T."/>
            <person name="Morono Y."/>
            <person name="Uchiyama I."/>
            <person name="Ito T."/>
            <person name="Fujiyama A."/>
            <person name="Inagaki F."/>
            <person name="Takami H."/>
        </authorList>
    </citation>
    <scope>NUCLEOTIDE SEQUENCE</scope>
    <source>
        <strain evidence="1">Expedition CK06-06</strain>
    </source>
</reference>
<protein>
    <recommendedName>
        <fullName evidence="2">Helix-turn-helix domain-containing protein</fullName>
    </recommendedName>
</protein>
<dbReference type="EMBL" id="BARV01022339">
    <property type="protein sequence ID" value="GAI19392.1"/>
    <property type="molecule type" value="Genomic_DNA"/>
</dbReference>
<evidence type="ECO:0008006" key="2">
    <source>
        <dbReference type="Google" id="ProtNLM"/>
    </source>
</evidence>
<proteinExistence type="predicted"/>